<dbReference type="PANTHER" id="PTHR48081">
    <property type="entry name" value="AB HYDROLASE SUPERFAMILY PROTEIN C4A8.06C"/>
    <property type="match status" value="1"/>
</dbReference>
<dbReference type="PROSITE" id="PS01174">
    <property type="entry name" value="LIPASE_GDXG_SER"/>
    <property type="match status" value="1"/>
</dbReference>
<dbReference type="SUPFAM" id="SSF53474">
    <property type="entry name" value="alpha/beta-Hydrolases"/>
    <property type="match status" value="1"/>
</dbReference>
<evidence type="ECO:0000313" key="5">
    <source>
        <dbReference type="EMBL" id="HHI89096.1"/>
    </source>
</evidence>
<protein>
    <submittedName>
        <fullName evidence="5">Alpha/beta hydrolase</fullName>
    </submittedName>
</protein>
<gene>
    <name evidence="5" type="ORF">ENK01_04000</name>
</gene>
<evidence type="ECO:0000256" key="1">
    <source>
        <dbReference type="ARBA" id="ARBA00010515"/>
    </source>
</evidence>
<dbReference type="PANTHER" id="PTHR48081:SF8">
    <property type="entry name" value="ALPHA_BETA HYDROLASE FOLD-3 DOMAIN-CONTAINING PROTEIN-RELATED"/>
    <property type="match status" value="1"/>
</dbReference>
<dbReference type="Pfam" id="PF07859">
    <property type="entry name" value="Abhydrolase_3"/>
    <property type="match status" value="1"/>
</dbReference>
<evidence type="ECO:0000256" key="3">
    <source>
        <dbReference type="PROSITE-ProRule" id="PRU10038"/>
    </source>
</evidence>
<dbReference type="InterPro" id="IPR029058">
    <property type="entry name" value="AB_hydrolase_fold"/>
</dbReference>
<dbReference type="AlphaFoldDB" id="A0A7V5NXG5"/>
<evidence type="ECO:0000256" key="2">
    <source>
        <dbReference type="ARBA" id="ARBA00022801"/>
    </source>
</evidence>
<dbReference type="InterPro" id="IPR002168">
    <property type="entry name" value="Lipase_GDXG_HIS_AS"/>
</dbReference>
<name>A0A7V5NXG5_9PROT</name>
<dbReference type="Proteomes" id="UP000885806">
    <property type="component" value="Unassembled WGS sequence"/>
</dbReference>
<feature type="domain" description="Alpha/beta hydrolase fold-3" evidence="4">
    <location>
        <begin position="118"/>
        <end position="332"/>
    </location>
</feature>
<dbReference type="InterPro" id="IPR033140">
    <property type="entry name" value="Lipase_GDXG_put_SER_AS"/>
</dbReference>
<dbReference type="InterPro" id="IPR050300">
    <property type="entry name" value="GDXG_lipolytic_enzyme"/>
</dbReference>
<sequence>MRYILPLAIPALGLAAGYRWMSGPGLGKYDAEIPVSFETDPNSEGLAEVHAYLEENFAKPAEGHKGGEPIASKRKRFDEAGRARDYDATFTPVSIPTDYGEMSGEWVTTENCNPDKRILYIHGGAFTVGSCYSHRPLTVNLARLTGASVLAINYRLMPEHKRMAGIEDCRTAYDWILDNGPDGPFQADRLVISGDSAGGNLTLSLLQWARDTGRRAADAAVCFSPLIDGTFSGKSIRTNLETDRMLKPLIGDMFKMPRPLLMAGTWAQTGIRPSDPVVSPIFGRLHDLPPTLIQASSCEILYDDAVRYTVKARQEGADVKLQTWSHMPHVWQIFDTMLPEATAALEQVADFVKIQGL</sequence>
<dbReference type="EMBL" id="DROP01000267">
    <property type="protein sequence ID" value="HHI89096.1"/>
    <property type="molecule type" value="Genomic_DNA"/>
</dbReference>
<feature type="active site" evidence="3">
    <location>
        <position position="196"/>
    </location>
</feature>
<dbReference type="Gene3D" id="3.40.50.1820">
    <property type="entry name" value="alpha/beta hydrolase"/>
    <property type="match status" value="1"/>
</dbReference>
<dbReference type="GO" id="GO:0016787">
    <property type="term" value="F:hydrolase activity"/>
    <property type="evidence" value="ECO:0007669"/>
    <property type="project" value="UniProtKB-KW"/>
</dbReference>
<dbReference type="PROSITE" id="PS01173">
    <property type="entry name" value="LIPASE_GDXG_HIS"/>
    <property type="match status" value="1"/>
</dbReference>
<comment type="caution">
    <text evidence="5">The sequence shown here is derived from an EMBL/GenBank/DDBJ whole genome shotgun (WGS) entry which is preliminary data.</text>
</comment>
<keyword evidence="2 5" id="KW-0378">Hydrolase</keyword>
<evidence type="ECO:0000259" key="4">
    <source>
        <dbReference type="Pfam" id="PF07859"/>
    </source>
</evidence>
<dbReference type="InterPro" id="IPR013094">
    <property type="entry name" value="AB_hydrolase_3"/>
</dbReference>
<accession>A0A7V5NXG5</accession>
<proteinExistence type="inferred from homology"/>
<organism evidence="5">
    <name type="scientific">Hellea balneolensis</name>
    <dbReference type="NCBI Taxonomy" id="287478"/>
    <lineage>
        <taxon>Bacteria</taxon>
        <taxon>Pseudomonadati</taxon>
        <taxon>Pseudomonadota</taxon>
        <taxon>Alphaproteobacteria</taxon>
        <taxon>Maricaulales</taxon>
        <taxon>Robiginitomaculaceae</taxon>
        <taxon>Hellea</taxon>
    </lineage>
</organism>
<comment type="similarity">
    <text evidence="1">Belongs to the 'GDXG' lipolytic enzyme family.</text>
</comment>
<reference evidence="5" key="1">
    <citation type="journal article" date="2020" name="mSystems">
        <title>Genome- and Community-Level Interaction Insights into Carbon Utilization and Element Cycling Functions of Hydrothermarchaeota in Hydrothermal Sediment.</title>
        <authorList>
            <person name="Zhou Z."/>
            <person name="Liu Y."/>
            <person name="Xu W."/>
            <person name="Pan J."/>
            <person name="Luo Z.H."/>
            <person name="Li M."/>
        </authorList>
    </citation>
    <scope>NUCLEOTIDE SEQUENCE [LARGE SCALE GENOMIC DNA]</scope>
    <source>
        <strain evidence="5">HyVt-538</strain>
    </source>
</reference>